<proteinExistence type="predicted"/>
<accession>A0A183U278</accession>
<dbReference type="AlphaFoldDB" id="A0A183U278"/>
<protein>
    <submittedName>
        <fullName evidence="5">Collagen triple helix repeat protein</fullName>
    </submittedName>
</protein>
<dbReference type="Proteomes" id="UP000050794">
    <property type="component" value="Unassembled WGS sequence"/>
</dbReference>
<dbReference type="Gene3D" id="1.20.5.320">
    <property type="entry name" value="6-Phosphogluconate Dehydrogenase, domain 3"/>
    <property type="match status" value="1"/>
</dbReference>
<feature type="region of interest" description="Disordered" evidence="2">
    <location>
        <begin position="99"/>
        <end position="121"/>
    </location>
</feature>
<name>A0A183U278_TOXCA</name>
<evidence type="ECO:0000313" key="4">
    <source>
        <dbReference type="Proteomes" id="UP000050794"/>
    </source>
</evidence>
<organism evidence="4 5">
    <name type="scientific">Toxocara canis</name>
    <name type="common">Canine roundworm</name>
    <dbReference type="NCBI Taxonomy" id="6265"/>
    <lineage>
        <taxon>Eukaryota</taxon>
        <taxon>Metazoa</taxon>
        <taxon>Ecdysozoa</taxon>
        <taxon>Nematoda</taxon>
        <taxon>Chromadorea</taxon>
        <taxon>Rhabditida</taxon>
        <taxon>Spirurina</taxon>
        <taxon>Ascaridomorpha</taxon>
        <taxon>Ascaridoidea</taxon>
        <taxon>Toxocaridae</taxon>
        <taxon>Toxocara</taxon>
    </lineage>
</organism>
<dbReference type="EMBL" id="UYWY01002713">
    <property type="protein sequence ID" value="VDM28315.1"/>
    <property type="molecule type" value="Genomic_DNA"/>
</dbReference>
<evidence type="ECO:0000313" key="5">
    <source>
        <dbReference type="WBParaSite" id="TCNE_0000259801-mRNA-1"/>
    </source>
</evidence>
<evidence type="ECO:0000256" key="1">
    <source>
        <dbReference type="ARBA" id="ARBA00022737"/>
    </source>
</evidence>
<evidence type="ECO:0000313" key="3">
    <source>
        <dbReference type="EMBL" id="VDM28315.1"/>
    </source>
</evidence>
<dbReference type="PANTHER" id="PTHR24637">
    <property type="entry name" value="COLLAGEN"/>
    <property type="match status" value="1"/>
</dbReference>
<reference evidence="3 4" key="2">
    <citation type="submission" date="2018-11" db="EMBL/GenBank/DDBJ databases">
        <authorList>
            <consortium name="Pathogen Informatics"/>
        </authorList>
    </citation>
    <scope>NUCLEOTIDE SEQUENCE [LARGE SCALE GENOMIC DNA]</scope>
</reference>
<keyword evidence="1" id="KW-0677">Repeat</keyword>
<sequence length="211" mass="23936">MIMKDNLRTELERSAWVDIRKFPVQLSRTTRRAEGRHQLWSDPRRLLTIGHDYNYLGRPLPDRFWQVGRRKIYADAVPLPDEQLGQCFCNAKNHCPPGPRGPKGAPGSKGEPGEDGVDGRNGEDYDLVHQQTRKHTCAYCPPGPPGLPGLPGIQGSCFTYLISKKVFPYKYYTCLFVQHKTPLIMCTFFKDEKPVNLEYSICNSALVEAIV</sequence>
<gene>
    <name evidence="3" type="ORF">TCNE_LOCUS2598</name>
</gene>
<evidence type="ECO:0000256" key="2">
    <source>
        <dbReference type="SAM" id="MobiDB-lite"/>
    </source>
</evidence>
<keyword evidence="4" id="KW-1185">Reference proteome</keyword>
<reference evidence="5" key="1">
    <citation type="submission" date="2016-06" db="UniProtKB">
        <authorList>
            <consortium name="WormBaseParasite"/>
        </authorList>
    </citation>
    <scope>IDENTIFICATION</scope>
</reference>
<dbReference type="WBParaSite" id="TCNE_0000259801-mRNA-1">
    <property type="protein sequence ID" value="TCNE_0000259801-mRNA-1"/>
    <property type="gene ID" value="TCNE_0000259801"/>
</dbReference>
<dbReference type="PANTHER" id="PTHR24637:SF334">
    <property type="entry name" value="NEMATODE CUTICLE COLLAGEN N-TERMINAL DOMAIN-CONTAINING PROTEIN"/>
    <property type="match status" value="1"/>
</dbReference>